<dbReference type="InterPro" id="IPR023796">
    <property type="entry name" value="Serpin_dom"/>
</dbReference>
<feature type="domain" description="Serpin" evidence="2">
    <location>
        <begin position="28"/>
        <end position="118"/>
    </location>
</feature>
<dbReference type="AlphaFoldDB" id="A0AAV5C863"/>
<dbReference type="SUPFAM" id="SSF56574">
    <property type="entry name" value="Serpins"/>
    <property type="match status" value="1"/>
</dbReference>
<protein>
    <recommendedName>
        <fullName evidence="2">Serpin domain-containing protein</fullName>
    </recommendedName>
</protein>
<gene>
    <name evidence="3" type="primary">ga11062</name>
    <name evidence="3" type="ORF">PR202_ga11062</name>
</gene>
<dbReference type="InterPro" id="IPR042178">
    <property type="entry name" value="Serpin_sf_1"/>
</dbReference>
<sequence length="299" mass="33316">MGSGKAATVLNYRQIVRLHAGISYFTLFKVSFATIIKHVLLNEQVSVVFSKTQADPLPIMKQQEYSLYMADMLHKVVIQLEEEDGITATTKPRLDSSSSSSRVDFIADHPFAFFIIEELVVEIAYCTLDMYKLRDMTLISGQIPRSGAFCSLQLHQRRARVPGWWRAMQMSLQIRFAANALALQAGLDEEHPRAVGTLRSPAKRARLRMSNRQSISGCANELPNTSSRNSNRSCGVVEAAGGLASFSLGGGQKRRGSWLARKRHGSLRLLTDLFQDSKNCTFHVDQSIVSTYAFPALDK</sequence>
<dbReference type="Proteomes" id="UP001054889">
    <property type="component" value="Unassembled WGS sequence"/>
</dbReference>
<reference evidence="3" key="1">
    <citation type="journal article" date="2018" name="DNA Res.">
        <title>Multiple hybrid de novo genome assembly of finger millet, an orphan allotetraploid crop.</title>
        <authorList>
            <person name="Hatakeyama M."/>
            <person name="Aluri S."/>
            <person name="Balachadran M.T."/>
            <person name="Sivarajan S.R."/>
            <person name="Patrignani A."/>
            <person name="Gruter S."/>
            <person name="Poveda L."/>
            <person name="Shimizu-Inatsugi R."/>
            <person name="Baeten J."/>
            <person name="Francoijs K.J."/>
            <person name="Nataraja K.N."/>
            <person name="Reddy Y.A.N."/>
            <person name="Phadnis S."/>
            <person name="Ravikumar R.L."/>
            <person name="Schlapbach R."/>
            <person name="Sreeman S.M."/>
            <person name="Shimizu K.K."/>
        </authorList>
    </citation>
    <scope>NUCLEOTIDE SEQUENCE</scope>
</reference>
<evidence type="ECO:0000313" key="4">
    <source>
        <dbReference type="Proteomes" id="UP001054889"/>
    </source>
</evidence>
<name>A0AAV5C863_ELECO</name>
<dbReference type="EMBL" id="BQKI01000005">
    <property type="protein sequence ID" value="GJM94421.1"/>
    <property type="molecule type" value="Genomic_DNA"/>
</dbReference>
<keyword evidence="4" id="KW-1185">Reference proteome</keyword>
<organism evidence="3 4">
    <name type="scientific">Eleusine coracana subsp. coracana</name>
    <dbReference type="NCBI Taxonomy" id="191504"/>
    <lineage>
        <taxon>Eukaryota</taxon>
        <taxon>Viridiplantae</taxon>
        <taxon>Streptophyta</taxon>
        <taxon>Embryophyta</taxon>
        <taxon>Tracheophyta</taxon>
        <taxon>Spermatophyta</taxon>
        <taxon>Magnoliopsida</taxon>
        <taxon>Liliopsida</taxon>
        <taxon>Poales</taxon>
        <taxon>Poaceae</taxon>
        <taxon>PACMAD clade</taxon>
        <taxon>Chloridoideae</taxon>
        <taxon>Cynodonteae</taxon>
        <taxon>Eleusininae</taxon>
        <taxon>Eleusine</taxon>
    </lineage>
</organism>
<reference evidence="3" key="2">
    <citation type="submission" date="2021-12" db="EMBL/GenBank/DDBJ databases">
        <title>Resequencing data analysis of finger millet.</title>
        <authorList>
            <person name="Hatakeyama M."/>
            <person name="Aluri S."/>
            <person name="Balachadran M.T."/>
            <person name="Sivarajan S.R."/>
            <person name="Poveda L."/>
            <person name="Shimizu-Inatsugi R."/>
            <person name="Schlapbach R."/>
            <person name="Sreeman S.M."/>
            <person name="Shimizu K.K."/>
        </authorList>
    </citation>
    <scope>NUCLEOTIDE SEQUENCE</scope>
</reference>
<proteinExistence type="inferred from homology"/>
<dbReference type="Pfam" id="PF00079">
    <property type="entry name" value="Serpin"/>
    <property type="match status" value="1"/>
</dbReference>
<dbReference type="Gene3D" id="3.30.497.10">
    <property type="entry name" value="Antithrombin, subunit I, domain 2"/>
    <property type="match status" value="1"/>
</dbReference>
<evidence type="ECO:0000259" key="2">
    <source>
        <dbReference type="Pfam" id="PF00079"/>
    </source>
</evidence>
<evidence type="ECO:0000313" key="3">
    <source>
        <dbReference type="EMBL" id="GJM94421.1"/>
    </source>
</evidence>
<dbReference type="InterPro" id="IPR042185">
    <property type="entry name" value="Serpin_sf_2"/>
</dbReference>
<dbReference type="InterPro" id="IPR036186">
    <property type="entry name" value="Serpin_sf"/>
</dbReference>
<accession>A0AAV5C863</accession>
<evidence type="ECO:0000256" key="1">
    <source>
        <dbReference type="ARBA" id="ARBA00009500"/>
    </source>
</evidence>
<dbReference type="Gene3D" id="2.30.39.10">
    <property type="entry name" value="Alpha-1-antitrypsin, domain 1"/>
    <property type="match status" value="1"/>
</dbReference>
<comment type="caution">
    <text evidence="3">The sequence shown here is derived from an EMBL/GenBank/DDBJ whole genome shotgun (WGS) entry which is preliminary data.</text>
</comment>
<comment type="similarity">
    <text evidence="1">Belongs to the serpin family.</text>
</comment>